<gene>
    <name evidence="1" type="ORF">E4021_06325</name>
</gene>
<dbReference type="OrthoDB" id="9816564at2"/>
<dbReference type="Gene3D" id="3.40.50.150">
    <property type="entry name" value="Vaccinia Virus protein VP39"/>
    <property type="match status" value="1"/>
</dbReference>
<keyword evidence="1" id="KW-0489">Methyltransferase</keyword>
<proteinExistence type="predicted"/>
<sequence>MDSPNDLQRYFTNNTSRVTNKWDHYFEIYDRHLQRFRGQEVVLVEIGVFQGGSLGMWQEYLGPRAKIYGIDIDPRTKALEEDNVRILIGSQSDRAFLRTVRETIPRIDILIDDGGHMMRQQITTFEELFGHVSNDGVYLCEDLHTSYWMHFGGGHQRRGTFIEFSKNLIDALNAYHSQQNSLRANELTETMHGLHFYDSILVIEKRRRSRPRPVQSGTIRIFPEEPDCHVRHGIQYQMLKTINRVLRFLRLQSFIWR</sequence>
<dbReference type="AlphaFoldDB" id="A0A4S4NMZ8"/>
<dbReference type="Proteomes" id="UP000308528">
    <property type="component" value="Unassembled WGS sequence"/>
</dbReference>
<evidence type="ECO:0000313" key="1">
    <source>
        <dbReference type="EMBL" id="THH40347.1"/>
    </source>
</evidence>
<dbReference type="EMBL" id="SRSF01000002">
    <property type="protein sequence ID" value="THH40347.1"/>
    <property type="molecule type" value="Genomic_DNA"/>
</dbReference>
<keyword evidence="2" id="KW-1185">Reference proteome</keyword>
<dbReference type="Pfam" id="PF13578">
    <property type="entry name" value="Methyltransf_24"/>
    <property type="match status" value="1"/>
</dbReference>
<keyword evidence="1" id="KW-0808">Transferase</keyword>
<evidence type="ECO:0000313" key="2">
    <source>
        <dbReference type="Proteomes" id="UP000308528"/>
    </source>
</evidence>
<dbReference type="GO" id="GO:0032259">
    <property type="term" value="P:methylation"/>
    <property type="evidence" value="ECO:0007669"/>
    <property type="project" value="UniProtKB-KW"/>
</dbReference>
<accession>A0A4S4NMZ8</accession>
<dbReference type="GO" id="GO:0008168">
    <property type="term" value="F:methyltransferase activity"/>
    <property type="evidence" value="ECO:0007669"/>
    <property type="project" value="UniProtKB-KW"/>
</dbReference>
<dbReference type="SUPFAM" id="SSF53335">
    <property type="entry name" value="S-adenosyl-L-methionine-dependent methyltransferases"/>
    <property type="match status" value="1"/>
</dbReference>
<dbReference type="InterPro" id="IPR029063">
    <property type="entry name" value="SAM-dependent_MTases_sf"/>
</dbReference>
<name>A0A4S4NMZ8_9BACT</name>
<comment type="caution">
    <text evidence="1">The sequence shown here is derived from an EMBL/GenBank/DDBJ whole genome shotgun (WGS) entry which is preliminary data.</text>
</comment>
<protein>
    <submittedName>
        <fullName evidence="1">Class I SAM-dependent methyltransferase</fullName>
    </submittedName>
</protein>
<dbReference type="RefSeq" id="WP_136457522.1">
    <property type="nucleotide sequence ID" value="NZ_SRSF01000002.1"/>
</dbReference>
<organism evidence="1 2">
    <name type="scientific">Neolewinella litorea</name>
    <dbReference type="NCBI Taxonomy" id="2562452"/>
    <lineage>
        <taxon>Bacteria</taxon>
        <taxon>Pseudomonadati</taxon>
        <taxon>Bacteroidota</taxon>
        <taxon>Saprospiria</taxon>
        <taxon>Saprospirales</taxon>
        <taxon>Lewinellaceae</taxon>
        <taxon>Neolewinella</taxon>
    </lineage>
</organism>
<reference evidence="1 2" key="1">
    <citation type="submission" date="2019-04" db="EMBL/GenBank/DDBJ databases">
        <title>Lewinella litorea sp. nov., isolated from a marine sand.</title>
        <authorList>
            <person name="Yoon J.-H."/>
        </authorList>
    </citation>
    <scope>NUCLEOTIDE SEQUENCE [LARGE SCALE GENOMIC DNA]</scope>
    <source>
        <strain evidence="1 2">HSMS-39</strain>
    </source>
</reference>